<dbReference type="KEGG" id="amuc:Pan181_26180"/>
<dbReference type="Proteomes" id="UP000315750">
    <property type="component" value="Chromosome"/>
</dbReference>
<evidence type="ECO:0000313" key="1">
    <source>
        <dbReference type="EMBL" id="QDU56409.1"/>
    </source>
</evidence>
<accession>A0A518ANW0</accession>
<proteinExistence type="predicted"/>
<protein>
    <submittedName>
        <fullName evidence="1">Uncharacterized protein</fullName>
    </submittedName>
</protein>
<dbReference type="EMBL" id="CP036278">
    <property type="protein sequence ID" value="QDU56409.1"/>
    <property type="molecule type" value="Genomic_DNA"/>
</dbReference>
<sequence>MNTKRTAEQVLDEEFLLLRSKILEVAAGLDRIERATLPAADEARLSKLFAAVETLLRPGTQRAEQVQLLFSRAYENHWRTDMEL</sequence>
<evidence type="ECO:0000313" key="2">
    <source>
        <dbReference type="Proteomes" id="UP000315750"/>
    </source>
</evidence>
<dbReference type="AlphaFoldDB" id="A0A518ANW0"/>
<name>A0A518ANW0_9BACT</name>
<dbReference type="RefSeq" id="WP_145247158.1">
    <property type="nucleotide sequence ID" value="NZ_CP036278.1"/>
</dbReference>
<dbReference type="OrthoDB" id="287432at2"/>
<keyword evidence="2" id="KW-1185">Reference proteome</keyword>
<gene>
    <name evidence="1" type="ORF">Pan181_26180</name>
</gene>
<reference evidence="1 2" key="1">
    <citation type="submission" date="2019-02" db="EMBL/GenBank/DDBJ databases">
        <title>Deep-cultivation of Planctomycetes and their phenomic and genomic characterization uncovers novel biology.</title>
        <authorList>
            <person name="Wiegand S."/>
            <person name="Jogler M."/>
            <person name="Boedeker C."/>
            <person name="Pinto D."/>
            <person name="Vollmers J."/>
            <person name="Rivas-Marin E."/>
            <person name="Kohn T."/>
            <person name="Peeters S.H."/>
            <person name="Heuer A."/>
            <person name="Rast P."/>
            <person name="Oberbeckmann S."/>
            <person name="Bunk B."/>
            <person name="Jeske O."/>
            <person name="Meyerdierks A."/>
            <person name="Storesund J.E."/>
            <person name="Kallscheuer N."/>
            <person name="Luecker S."/>
            <person name="Lage O.M."/>
            <person name="Pohl T."/>
            <person name="Merkel B.J."/>
            <person name="Hornburger P."/>
            <person name="Mueller R.-W."/>
            <person name="Bruemmer F."/>
            <person name="Labrenz M."/>
            <person name="Spormann A.M."/>
            <person name="Op den Camp H."/>
            <person name="Overmann J."/>
            <person name="Amann R."/>
            <person name="Jetten M.S.M."/>
            <person name="Mascher T."/>
            <person name="Medema M.H."/>
            <person name="Devos D.P."/>
            <person name="Kaster A.-K."/>
            <person name="Ovreas L."/>
            <person name="Rohde M."/>
            <person name="Galperin M.Y."/>
            <person name="Jogler C."/>
        </authorList>
    </citation>
    <scope>NUCLEOTIDE SEQUENCE [LARGE SCALE GENOMIC DNA]</scope>
    <source>
        <strain evidence="1 2">Pan181</strain>
    </source>
</reference>
<organism evidence="1 2">
    <name type="scientific">Aeoliella mucimassa</name>
    <dbReference type="NCBI Taxonomy" id="2527972"/>
    <lineage>
        <taxon>Bacteria</taxon>
        <taxon>Pseudomonadati</taxon>
        <taxon>Planctomycetota</taxon>
        <taxon>Planctomycetia</taxon>
        <taxon>Pirellulales</taxon>
        <taxon>Lacipirellulaceae</taxon>
        <taxon>Aeoliella</taxon>
    </lineage>
</organism>